<proteinExistence type="predicted"/>
<name>A0A2S9XXC3_9BACT</name>
<dbReference type="RefSeq" id="WP_106392747.1">
    <property type="nucleotide sequence ID" value="NZ_PVNK01000156.1"/>
</dbReference>
<reference evidence="2 3" key="1">
    <citation type="submission" date="2018-03" db="EMBL/GenBank/DDBJ databases">
        <title>Draft Genome Sequences of the Obligatory Marine Myxobacteria Enhygromyxa salina SWB005.</title>
        <authorList>
            <person name="Poehlein A."/>
            <person name="Moghaddam J.A."/>
            <person name="Harms H."/>
            <person name="Alanjari M."/>
            <person name="Koenig G.M."/>
            <person name="Daniel R."/>
            <person name="Schaeberle T.F."/>
        </authorList>
    </citation>
    <scope>NUCLEOTIDE SEQUENCE [LARGE SCALE GENOMIC DNA]</scope>
    <source>
        <strain evidence="2 3">SWB005</strain>
    </source>
</reference>
<dbReference type="Proteomes" id="UP000237968">
    <property type="component" value="Unassembled WGS sequence"/>
</dbReference>
<feature type="chain" id="PRO_5015455063" description="Lipoprotein" evidence="1">
    <location>
        <begin position="33"/>
        <end position="170"/>
    </location>
</feature>
<organism evidence="2 3">
    <name type="scientific">Enhygromyxa salina</name>
    <dbReference type="NCBI Taxonomy" id="215803"/>
    <lineage>
        <taxon>Bacteria</taxon>
        <taxon>Pseudomonadati</taxon>
        <taxon>Myxococcota</taxon>
        <taxon>Polyangia</taxon>
        <taxon>Nannocystales</taxon>
        <taxon>Nannocystaceae</taxon>
        <taxon>Enhygromyxa</taxon>
    </lineage>
</organism>
<accession>A0A2S9XXC3</accession>
<keyword evidence="3" id="KW-1185">Reference proteome</keyword>
<protein>
    <recommendedName>
        <fullName evidence="4">Lipoprotein</fullName>
    </recommendedName>
</protein>
<dbReference type="AlphaFoldDB" id="A0A2S9XXC3"/>
<dbReference type="EMBL" id="PVNK01000156">
    <property type="protein sequence ID" value="PRP97502.1"/>
    <property type="molecule type" value="Genomic_DNA"/>
</dbReference>
<gene>
    <name evidence="2" type="ORF">ENSA5_33950</name>
</gene>
<sequence length="170" mass="18253">MASELLAMANNPCRLTAAVLAACTCLPLIASACVRDEPATYLPRAGTWTYAEQSVVRNSCDDSLLPDPLMTVAIDDPVDDQFQIEVGTKDVICEIDGTEFYCGDYLAFSGGVDGFDATVQIVVTWDGEFSSSTEADGNELTSITCTGEDCNLLKDLPCSRDATFTAEFFN</sequence>
<evidence type="ECO:0008006" key="4">
    <source>
        <dbReference type="Google" id="ProtNLM"/>
    </source>
</evidence>
<evidence type="ECO:0000313" key="2">
    <source>
        <dbReference type="EMBL" id="PRP97502.1"/>
    </source>
</evidence>
<evidence type="ECO:0000256" key="1">
    <source>
        <dbReference type="SAM" id="SignalP"/>
    </source>
</evidence>
<feature type="signal peptide" evidence="1">
    <location>
        <begin position="1"/>
        <end position="32"/>
    </location>
</feature>
<keyword evidence="1" id="KW-0732">Signal</keyword>
<comment type="caution">
    <text evidence="2">The sequence shown here is derived from an EMBL/GenBank/DDBJ whole genome shotgun (WGS) entry which is preliminary data.</text>
</comment>
<evidence type="ECO:0000313" key="3">
    <source>
        <dbReference type="Proteomes" id="UP000237968"/>
    </source>
</evidence>